<keyword evidence="4" id="KW-1185">Reference proteome</keyword>
<comment type="caution">
    <text evidence="3">The sequence shown here is derived from an EMBL/GenBank/DDBJ whole genome shotgun (WGS) entry which is preliminary data.</text>
</comment>
<keyword evidence="1" id="KW-0249">Electron transport</keyword>
<dbReference type="EMBL" id="ATHJ01000062">
    <property type="protein sequence ID" value="EPR42883.1"/>
    <property type="molecule type" value="Genomic_DNA"/>
</dbReference>
<name>S7VEL2_DESML</name>
<evidence type="ECO:0000256" key="1">
    <source>
        <dbReference type="ARBA" id="ARBA00022982"/>
    </source>
</evidence>
<feature type="domain" description="Electron transfer flavoprotein alpha/beta-subunit N-terminal" evidence="2">
    <location>
        <begin position="21"/>
        <end position="211"/>
    </location>
</feature>
<dbReference type="STRING" id="897.B2D07_01090"/>
<dbReference type="PIRSF" id="PIRSF000090">
    <property type="entry name" value="Beta-ETF"/>
    <property type="match status" value="1"/>
</dbReference>
<evidence type="ECO:0000259" key="2">
    <source>
        <dbReference type="SMART" id="SM00893"/>
    </source>
</evidence>
<protein>
    <submittedName>
        <fullName evidence="3">Electron transfer flavoprotein alpha/beta-subunit</fullName>
    </submittedName>
</protein>
<dbReference type="InterPro" id="IPR012255">
    <property type="entry name" value="ETF_b"/>
</dbReference>
<organism evidence="3 4">
    <name type="scientific">Desulfococcus multivorans DSM 2059</name>
    <dbReference type="NCBI Taxonomy" id="1121405"/>
    <lineage>
        <taxon>Bacteria</taxon>
        <taxon>Pseudomonadati</taxon>
        <taxon>Thermodesulfobacteriota</taxon>
        <taxon>Desulfobacteria</taxon>
        <taxon>Desulfobacterales</taxon>
        <taxon>Desulfococcaceae</taxon>
        <taxon>Desulfococcus</taxon>
    </lineage>
</organism>
<dbReference type="Proteomes" id="UP000014977">
    <property type="component" value="Unassembled WGS sequence"/>
</dbReference>
<dbReference type="PATRIC" id="fig|1121405.3.peg.882"/>
<dbReference type="InterPro" id="IPR014730">
    <property type="entry name" value="ETF_a/b_N"/>
</dbReference>
<dbReference type="SUPFAM" id="SSF52402">
    <property type="entry name" value="Adenine nucleotide alpha hydrolases-like"/>
    <property type="match status" value="1"/>
</dbReference>
<evidence type="ECO:0000313" key="3">
    <source>
        <dbReference type="EMBL" id="EPR42883.1"/>
    </source>
</evidence>
<reference evidence="3 4" key="1">
    <citation type="journal article" date="2013" name="Genome Announc.">
        <title>Draft genome sequences for three mercury-methylating, sulfate-reducing bacteria.</title>
        <authorList>
            <person name="Brown S.D."/>
            <person name="Hurt R.A.Jr."/>
            <person name="Gilmour C.C."/>
            <person name="Elias D.A."/>
        </authorList>
    </citation>
    <scope>NUCLEOTIDE SEQUENCE [LARGE SCALE GENOMIC DNA]</scope>
    <source>
        <strain evidence="3 4">DSM 2059</strain>
    </source>
</reference>
<dbReference type="OrthoDB" id="9781325at2"/>
<dbReference type="eggNOG" id="COG2086">
    <property type="taxonomic scope" value="Bacteria"/>
</dbReference>
<dbReference type="SMART" id="SM00893">
    <property type="entry name" value="ETF"/>
    <property type="match status" value="1"/>
</dbReference>
<dbReference type="RefSeq" id="WP_020875850.1">
    <property type="nucleotide sequence ID" value="NZ_ATHJ01000062.1"/>
</dbReference>
<dbReference type="AlphaFoldDB" id="S7VEL2"/>
<dbReference type="InterPro" id="IPR014729">
    <property type="entry name" value="Rossmann-like_a/b/a_fold"/>
</dbReference>
<dbReference type="PANTHER" id="PTHR21294">
    <property type="entry name" value="ELECTRON TRANSFER FLAVOPROTEIN BETA-SUBUNIT"/>
    <property type="match status" value="1"/>
</dbReference>
<proteinExistence type="predicted"/>
<evidence type="ECO:0000313" key="4">
    <source>
        <dbReference type="Proteomes" id="UP000014977"/>
    </source>
</evidence>
<sequence length="255" mass="27203">MKIYVCVKHVPDSAATITIRDRNRIEENITFLMNPYDEHAVTEAAKLRSRLPGSEVIAVCVAGPAAENTLRSAMAMGADRSILVCTDGPVDSMLAARALAAAIKGDGSPHLILTGKESIDAEGMQTMFRLARHFGAPAAVNAVKITLVEDGVVVECEKEAGSRDVLRLTTPCIVAVGRGLNTPRYPTLPDILKARKREIRKIGLEQLAAASPGGSTKVLSLAPVVERRAPKEITGNPAAAARELVRILREAARVL</sequence>
<dbReference type="Pfam" id="PF01012">
    <property type="entry name" value="ETF"/>
    <property type="match status" value="1"/>
</dbReference>
<dbReference type="Gene3D" id="3.40.50.620">
    <property type="entry name" value="HUPs"/>
    <property type="match status" value="1"/>
</dbReference>
<keyword evidence="1" id="KW-0813">Transport</keyword>
<dbReference type="GO" id="GO:0009055">
    <property type="term" value="F:electron transfer activity"/>
    <property type="evidence" value="ECO:0007669"/>
    <property type="project" value="InterPro"/>
</dbReference>
<gene>
    <name evidence="3" type="ORF">dsmv_1466</name>
</gene>
<accession>S7VEL2</accession>